<keyword evidence="9" id="KW-1185">Reference proteome</keyword>
<protein>
    <recommendedName>
        <fullName evidence="7">FAD-binding domain-containing protein</fullName>
    </recommendedName>
</protein>
<evidence type="ECO:0000256" key="5">
    <source>
        <dbReference type="ARBA" id="ARBA00023002"/>
    </source>
</evidence>
<keyword evidence="5" id="KW-0560">Oxidoreductase</keyword>
<dbReference type="Gene3D" id="3.50.50.60">
    <property type="entry name" value="FAD/NAD(P)-binding domain"/>
    <property type="match status" value="1"/>
</dbReference>
<keyword evidence="6" id="KW-0472">Membrane</keyword>
<dbReference type="InterPro" id="IPR036188">
    <property type="entry name" value="FAD/NAD-bd_sf"/>
</dbReference>
<dbReference type="EMBL" id="JAULSV010000005">
    <property type="protein sequence ID" value="KAK0644427.1"/>
    <property type="molecule type" value="Genomic_DNA"/>
</dbReference>
<comment type="similarity">
    <text evidence="2">Belongs to the paxM FAD-dependent monooxygenase family.</text>
</comment>
<proteinExistence type="inferred from homology"/>
<dbReference type="PANTHER" id="PTHR47356:SF2">
    <property type="entry name" value="FAD-BINDING DOMAIN-CONTAINING PROTEIN-RELATED"/>
    <property type="match status" value="1"/>
</dbReference>
<evidence type="ECO:0000259" key="7">
    <source>
        <dbReference type="Pfam" id="PF01494"/>
    </source>
</evidence>
<evidence type="ECO:0000256" key="2">
    <source>
        <dbReference type="ARBA" id="ARBA00007992"/>
    </source>
</evidence>
<evidence type="ECO:0000256" key="4">
    <source>
        <dbReference type="ARBA" id="ARBA00022827"/>
    </source>
</evidence>
<dbReference type="PANTHER" id="PTHR47356">
    <property type="entry name" value="FAD-DEPENDENT MONOOXYGENASE ASQG-RELATED"/>
    <property type="match status" value="1"/>
</dbReference>
<evidence type="ECO:0000256" key="1">
    <source>
        <dbReference type="ARBA" id="ARBA00001974"/>
    </source>
</evidence>
<evidence type="ECO:0000313" key="9">
    <source>
        <dbReference type="Proteomes" id="UP001174936"/>
    </source>
</evidence>
<comment type="cofactor">
    <cofactor evidence="1">
        <name>FAD</name>
        <dbReference type="ChEBI" id="CHEBI:57692"/>
    </cofactor>
</comment>
<keyword evidence="3" id="KW-0285">Flavoprotein</keyword>
<keyword evidence="4" id="KW-0274">FAD</keyword>
<organism evidence="8 9">
    <name type="scientific">Cercophora newfieldiana</name>
    <dbReference type="NCBI Taxonomy" id="92897"/>
    <lineage>
        <taxon>Eukaryota</taxon>
        <taxon>Fungi</taxon>
        <taxon>Dikarya</taxon>
        <taxon>Ascomycota</taxon>
        <taxon>Pezizomycotina</taxon>
        <taxon>Sordariomycetes</taxon>
        <taxon>Sordariomycetidae</taxon>
        <taxon>Sordariales</taxon>
        <taxon>Lasiosphaeriaceae</taxon>
        <taxon>Cercophora</taxon>
    </lineage>
</organism>
<dbReference type="GO" id="GO:0004497">
    <property type="term" value="F:monooxygenase activity"/>
    <property type="evidence" value="ECO:0007669"/>
    <property type="project" value="InterPro"/>
</dbReference>
<evidence type="ECO:0000256" key="6">
    <source>
        <dbReference type="SAM" id="Phobius"/>
    </source>
</evidence>
<dbReference type="SUPFAM" id="SSF51905">
    <property type="entry name" value="FAD/NAD(P)-binding domain"/>
    <property type="match status" value="1"/>
</dbReference>
<dbReference type="Pfam" id="PF01494">
    <property type="entry name" value="FAD_binding_3"/>
    <property type="match status" value="1"/>
</dbReference>
<name>A0AA39Y3Z2_9PEZI</name>
<comment type="caution">
    <text evidence="8">The sequence shown here is derived from an EMBL/GenBank/DDBJ whole genome shotgun (WGS) entry which is preliminary data.</text>
</comment>
<dbReference type="Proteomes" id="UP001174936">
    <property type="component" value="Unassembled WGS sequence"/>
</dbReference>
<feature type="transmembrane region" description="Helical" evidence="6">
    <location>
        <begin position="470"/>
        <end position="489"/>
    </location>
</feature>
<feature type="domain" description="FAD-binding" evidence="7">
    <location>
        <begin position="10"/>
        <end position="344"/>
    </location>
</feature>
<evidence type="ECO:0000313" key="8">
    <source>
        <dbReference type="EMBL" id="KAK0644427.1"/>
    </source>
</evidence>
<keyword evidence="6" id="KW-1133">Transmembrane helix</keyword>
<dbReference type="GO" id="GO:0071949">
    <property type="term" value="F:FAD binding"/>
    <property type="evidence" value="ECO:0007669"/>
    <property type="project" value="InterPro"/>
</dbReference>
<keyword evidence="6" id="KW-0812">Transmembrane</keyword>
<reference evidence="8" key="1">
    <citation type="submission" date="2023-06" db="EMBL/GenBank/DDBJ databases">
        <title>Genome-scale phylogeny and comparative genomics of the fungal order Sordariales.</title>
        <authorList>
            <consortium name="Lawrence Berkeley National Laboratory"/>
            <person name="Hensen N."/>
            <person name="Bonometti L."/>
            <person name="Westerberg I."/>
            <person name="Brannstrom I.O."/>
            <person name="Guillou S."/>
            <person name="Cros-Aarteil S."/>
            <person name="Calhoun S."/>
            <person name="Haridas S."/>
            <person name="Kuo A."/>
            <person name="Mondo S."/>
            <person name="Pangilinan J."/>
            <person name="Riley R."/>
            <person name="Labutti K."/>
            <person name="Andreopoulos B."/>
            <person name="Lipzen A."/>
            <person name="Chen C."/>
            <person name="Yanf M."/>
            <person name="Daum C."/>
            <person name="Ng V."/>
            <person name="Clum A."/>
            <person name="Steindorff A."/>
            <person name="Ohm R."/>
            <person name="Martin F."/>
            <person name="Silar P."/>
            <person name="Natvig D."/>
            <person name="Lalanne C."/>
            <person name="Gautier V."/>
            <person name="Ament-Velasquez S.L."/>
            <person name="Kruys A."/>
            <person name="Hutchinson M.I."/>
            <person name="Powell A.J."/>
            <person name="Barry K."/>
            <person name="Miller A.N."/>
            <person name="Grigoriev I.V."/>
            <person name="Debuchy R."/>
            <person name="Gladieux P."/>
            <person name="Thoren M.H."/>
            <person name="Johannesson H."/>
        </authorList>
    </citation>
    <scope>NUCLEOTIDE SEQUENCE</scope>
    <source>
        <strain evidence="8">SMH2532-1</strain>
    </source>
</reference>
<dbReference type="InterPro" id="IPR002938">
    <property type="entry name" value="FAD-bd"/>
</dbReference>
<gene>
    <name evidence="8" type="ORF">B0T16DRAFT_331705</name>
</gene>
<accession>A0AA39Y3Z2</accession>
<dbReference type="InterPro" id="IPR050562">
    <property type="entry name" value="FAD_mOase_fung"/>
</dbReference>
<dbReference type="AlphaFoldDB" id="A0AA39Y3Z2"/>
<sequence length="513" mass="57124">MAAAKDKPFKVLIVGGGVGGLTLAHCLEKANIDYVVLDKGIIAPPWGTSISIHPNGCRILDQLGILEEAEKHCVAMERFYNRKSSGHPFDYDFFFQAVRSRTGYTTLTIERRQFLQTLYDTLIHKDRIHEHARVKEIVEGNGTAKVLLDDGTEHRGDLVIGADGVHSLVRELMWKKANETIDGYIPAAEKRTMKTTYVAIIAIVPQMPGLGPNHMHSTSFDKVSFLMLCQPDNIYLAAHFKLPAEEQCRWPNRLRFTEADMEAYARKVADLPVSESVLFGELWRRKTRAHIVSLEEGVLKHWHFGRVALMGDACHKVTPNAGFGGSTAMEDAVTLTNHLKAALDVHPSKKPSDVELTDALEGYNKARMPRVTEMFWVSWALTRLQAYDGWPMYILQRWILPRFGLDFVGGQVAQSCCQAPQLDFVPYKQRQGTLKWSDTKIKEAGASATKAKRLIDPDGTKAGQFNARAWFVYAAAVICSVIWLSGVGGRAQVPVGLMNMDGVRESVASLMAA</sequence>
<evidence type="ECO:0000256" key="3">
    <source>
        <dbReference type="ARBA" id="ARBA00022630"/>
    </source>
</evidence>
<dbReference type="PRINTS" id="PR00420">
    <property type="entry name" value="RNGMNOXGNASE"/>
</dbReference>